<organism evidence="1">
    <name type="scientific">viral metagenome</name>
    <dbReference type="NCBI Taxonomy" id="1070528"/>
    <lineage>
        <taxon>unclassified sequences</taxon>
        <taxon>metagenomes</taxon>
        <taxon>organismal metagenomes</taxon>
    </lineage>
</organism>
<sequence>MGENRFSRGSGSLEMVRIRPDLQGIINLYISNIHRRI</sequence>
<protein>
    <submittedName>
        <fullName evidence="1">Uncharacterized protein</fullName>
    </submittedName>
</protein>
<dbReference type="EMBL" id="MN739194">
    <property type="protein sequence ID" value="QHS92982.1"/>
    <property type="molecule type" value="Genomic_DNA"/>
</dbReference>
<dbReference type="AlphaFoldDB" id="A0A6C0BLU0"/>
<accession>A0A6C0BLU0</accession>
<proteinExistence type="predicted"/>
<evidence type="ECO:0000313" key="1">
    <source>
        <dbReference type="EMBL" id="QHS92982.1"/>
    </source>
</evidence>
<reference evidence="1" key="1">
    <citation type="journal article" date="2020" name="Nature">
        <title>Giant virus diversity and host interactions through global metagenomics.</title>
        <authorList>
            <person name="Schulz F."/>
            <person name="Roux S."/>
            <person name="Paez-Espino D."/>
            <person name="Jungbluth S."/>
            <person name="Walsh D.A."/>
            <person name="Denef V.J."/>
            <person name="McMahon K.D."/>
            <person name="Konstantinidis K.T."/>
            <person name="Eloe-Fadrosh E.A."/>
            <person name="Kyrpides N.C."/>
            <person name="Woyke T."/>
        </authorList>
    </citation>
    <scope>NUCLEOTIDE SEQUENCE</scope>
    <source>
        <strain evidence="1">GVMAG-M-3300017651-5</strain>
    </source>
</reference>
<name>A0A6C0BLU0_9ZZZZ</name>